<evidence type="ECO:0000256" key="1">
    <source>
        <dbReference type="SAM" id="MobiDB-lite"/>
    </source>
</evidence>
<evidence type="ECO:0000313" key="2">
    <source>
        <dbReference type="EMBL" id="KAK3214413.1"/>
    </source>
</evidence>
<keyword evidence="3" id="KW-1185">Reference proteome</keyword>
<feature type="compositionally biased region" description="Basic residues" evidence="1">
    <location>
        <begin position="40"/>
        <end position="55"/>
    </location>
</feature>
<gene>
    <name evidence="2" type="ORF">GRF29_19g71232</name>
</gene>
<dbReference type="EMBL" id="WVTA01000003">
    <property type="protein sequence ID" value="KAK3214413.1"/>
    <property type="molecule type" value="Genomic_DNA"/>
</dbReference>
<feature type="region of interest" description="Disordered" evidence="1">
    <location>
        <begin position="34"/>
        <end position="55"/>
    </location>
</feature>
<accession>A0AAN6M223</accession>
<dbReference type="AlphaFoldDB" id="A0AAN6M223"/>
<evidence type="ECO:0000313" key="3">
    <source>
        <dbReference type="Proteomes" id="UP001280581"/>
    </source>
</evidence>
<comment type="caution">
    <text evidence="2">The sequence shown here is derived from an EMBL/GenBank/DDBJ whole genome shotgun (WGS) entry which is preliminary data.</text>
</comment>
<reference evidence="2 3" key="1">
    <citation type="submission" date="2021-02" db="EMBL/GenBank/DDBJ databases">
        <title>Genome assembly of Pseudopithomyces chartarum.</title>
        <authorList>
            <person name="Jauregui R."/>
            <person name="Singh J."/>
            <person name="Voisey C."/>
        </authorList>
    </citation>
    <scope>NUCLEOTIDE SEQUENCE [LARGE SCALE GENOMIC DNA]</scope>
    <source>
        <strain evidence="2 3">AGR01</strain>
    </source>
</reference>
<name>A0AAN6M223_9PLEO</name>
<protein>
    <submittedName>
        <fullName evidence="2">Uncharacterized protein</fullName>
    </submittedName>
</protein>
<organism evidence="2 3">
    <name type="scientific">Pseudopithomyces chartarum</name>
    <dbReference type="NCBI Taxonomy" id="1892770"/>
    <lineage>
        <taxon>Eukaryota</taxon>
        <taxon>Fungi</taxon>
        <taxon>Dikarya</taxon>
        <taxon>Ascomycota</taxon>
        <taxon>Pezizomycotina</taxon>
        <taxon>Dothideomycetes</taxon>
        <taxon>Pleosporomycetidae</taxon>
        <taxon>Pleosporales</taxon>
        <taxon>Massarineae</taxon>
        <taxon>Didymosphaeriaceae</taxon>
        <taxon>Pseudopithomyces</taxon>
    </lineage>
</organism>
<sequence>MLAQLRHRKVPRPQHRFAPLRTTNQHLALLPRRRETPRLKPPRHIRHPPRHNRHIPRAPLIIKPSITPPFPRPRPVPKLLTHHTPLVHRGLRRRPPLRKHIPPHQHIDLILPVRIPKPPLPPPLPRLHRLRHMRRPPRAIHLRRVTLTHMRHMRLVATMPTESYPQVLPPLYPLQVPLESLRPRAPVEGVESVPRVLAPGAEFAAGREENVVAGGGVVLVGAVRRVVEEVAAGAGGVFGDGFGHAGEGGVAVGFAAGAGEGAGGVGAADVGISLGGEGGGASFEVGGASGVFGEALAPEVAVRVVIPSVVVGEVAAFSSSSSAPIASSSSIASAAFVTFSSFASPSTAAPSVIPITAVPVTTVTPSILVLSCHDYLFFSI</sequence>
<proteinExistence type="predicted"/>
<dbReference type="Proteomes" id="UP001280581">
    <property type="component" value="Unassembled WGS sequence"/>
</dbReference>